<keyword evidence="2" id="KW-0472">Membrane</keyword>
<feature type="compositionally biased region" description="Low complexity" evidence="1">
    <location>
        <begin position="197"/>
        <end position="210"/>
    </location>
</feature>
<feature type="compositionally biased region" description="Acidic residues" evidence="1">
    <location>
        <begin position="132"/>
        <end position="141"/>
    </location>
</feature>
<accession>D5AR88</accession>
<organism evidence="4 5">
    <name type="scientific">Rhodobacter capsulatus (strain ATCC BAA-309 / NBRC 16581 / SB1003)</name>
    <dbReference type="NCBI Taxonomy" id="272942"/>
    <lineage>
        <taxon>Bacteria</taxon>
        <taxon>Pseudomonadati</taxon>
        <taxon>Pseudomonadota</taxon>
        <taxon>Alphaproteobacteria</taxon>
        <taxon>Rhodobacterales</taxon>
        <taxon>Rhodobacter group</taxon>
        <taxon>Rhodobacter</taxon>
    </lineage>
</organism>
<feature type="region of interest" description="Disordered" evidence="1">
    <location>
        <begin position="161"/>
        <end position="211"/>
    </location>
</feature>
<gene>
    <name evidence="4" type="ordered locus">RCAP_rcc03169</name>
</gene>
<feature type="compositionally biased region" description="Acidic residues" evidence="1">
    <location>
        <begin position="301"/>
        <end position="317"/>
    </location>
</feature>
<proteinExistence type="predicted"/>
<dbReference type="EMBL" id="CP001312">
    <property type="protein sequence ID" value="ADE86893.1"/>
    <property type="molecule type" value="Genomic_DNA"/>
</dbReference>
<evidence type="ECO:0000313" key="4">
    <source>
        <dbReference type="EMBL" id="ADE86893.1"/>
    </source>
</evidence>
<feature type="compositionally biased region" description="Pro residues" evidence="1">
    <location>
        <begin position="187"/>
        <end position="196"/>
    </location>
</feature>
<dbReference type="Pfam" id="PF13717">
    <property type="entry name" value="Zn_ribbon_4"/>
    <property type="match status" value="1"/>
</dbReference>
<dbReference type="STRING" id="272942.RCAP_rcc03169"/>
<dbReference type="Proteomes" id="UP000002361">
    <property type="component" value="Chromosome"/>
</dbReference>
<name>D5AR88_RHOCB</name>
<sequence length="433" mass="45210">MRLICPRCGAQYEVDDVVIPAAGRDVQCSGCGQTWFQPSRAMLDAAAGDASLSGAPQDPDAAPEIAADQITADQIVADPEPEAWPEPRPEDWPEVDPAPEPAEPEPAGPEDEAEAPALEGLDWAVPQGPSEPEPEPADLDPAEVEADVTQAIAELMRAHPLSPPVEPEESPVPTFTPPPAAAEAVPPAAPAAPPPSGDLGPAPRAGAIPRRPLDENLMAILREEAEREAAARRAEGTGIETQEEMNLDRVLAPVAPVPPAPVPPVPPPPAAVAPVQPQRVTPPLRAEPRRVPDFSDLNSSDADDPLADPAESPDAETADSPGRAPRRQRLPDIDEINSSLRASADRAGDIAAQGPLQGRQESRAGFRLGFSMVLLLAALAVLLYAYAPQLAGRVPALTPLLDSYVAAVDAARIWLDAQLRAAIAAMQAGAPQG</sequence>
<feature type="region of interest" description="Disordered" evidence="1">
    <location>
        <begin position="48"/>
        <end position="141"/>
    </location>
</feature>
<feature type="domain" description="Zinc finger/thioredoxin putative" evidence="3">
    <location>
        <begin position="1"/>
        <end position="36"/>
    </location>
</feature>
<dbReference type="GeneID" id="66724850"/>
<keyword evidence="2" id="KW-0812">Transmembrane</keyword>
<dbReference type="eggNOG" id="ENOG5031FWZ">
    <property type="taxonomic scope" value="Bacteria"/>
</dbReference>
<feature type="compositionally biased region" description="Pro residues" evidence="1">
    <location>
        <begin position="255"/>
        <end position="271"/>
    </location>
</feature>
<dbReference type="AlphaFoldDB" id="D5AR88"/>
<reference evidence="4 5" key="2">
    <citation type="journal article" date="2010" name="J. Bacteriol.">
        <title>Complete genome sequence of the photosynthetic purple nonsulfur bacterium Rhodobacter capsulatus SB 1003.</title>
        <authorList>
            <person name="Strnad H."/>
            <person name="Lapidus A."/>
            <person name="Paces J."/>
            <person name="Ulbrich P."/>
            <person name="Vlcek C."/>
            <person name="Paces V."/>
            <person name="Haselkorn R."/>
        </authorList>
    </citation>
    <scope>NUCLEOTIDE SEQUENCE [LARGE SCALE GENOMIC DNA]</scope>
    <source>
        <strain evidence="5">ATCC BAA-309 / NBRC 16581 / SB1003</strain>
    </source>
</reference>
<dbReference type="HOGENOM" id="CLU_058820_0_0_5"/>
<feature type="region of interest" description="Disordered" evidence="1">
    <location>
        <begin position="227"/>
        <end position="333"/>
    </location>
</feature>
<feature type="compositionally biased region" description="Pro residues" evidence="1">
    <location>
        <begin position="96"/>
        <end position="107"/>
    </location>
</feature>
<dbReference type="NCBIfam" id="TIGR02098">
    <property type="entry name" value="MJ0042_CXXC"/>
    <property type="match status" value="1"/>
</dbReference>
<evidence type="ECO:0000313" key="5">
    <source>
        <dbReference type="Proteomes" id="UP000002361"/>
    </source>
</evidence>
<dbReference type="RefSeq" id="WP_013068866.1">
    <property type="nucleotide sequence ID" value="NC_014034.1"/>
</dbReference>
<feature type="transmembrane region" description="Helical" evidence="2">
    <location>
        <begin position="368"/>
        <end position="387"/>
    </location>
</feature>
<keyword evidence="2" id="KW-1133">Transmembrane helix</keyword>
<evidence type="ECO:0000259" key="3">
    <source>
        <dbReference type="Pfam" id="PF13717"/>
    </source>
</evidence>
<reference key="1">
    <citation type="submission" date="2008-12" db="EMBL/GenBank/DDBJ databases">
        <title>Complete genome sequence of Rhodobacter capsulatus SB1003.</title>
        <authorList>
            <person name="Strnad H."/>
            <person name="Lapidus A."/>
            <person name="Vlcek C."/>
            <person name="Ulbrich P."/>
            <person name="Paces J."/>
            <person name="Maltsev N."/>
            <person name="Kumar V."/>
            <person name="Kogan Y."/>
            <person name="Milgram A."/>
            <person name="Rebrekov D."/>
            <person name="Mazur M."/>
            <person name="Cox R."/>
            <person name="Kyrpides N."/>
            <person name="Kolar M."/>
            <person name="Sachova J."/>
            <person name="Ridl J."/>
            <person name="Ivanova N."/>
            <person name="Kapatral V."/>
            <person name="Los T."/>
            <person name="Lykidis A."/>
            <person name="Mikhailova N."/>
            <person name="Reznik G."/>
            <person name="Vasieva O."/>
            <person name="Fonstein M."/>
            <person name="Paces V."/>
            <person name="Haselkorn R."/>
        </authorList>
    </citation>
    <scope>NUCLEOTIDE SEQUENCE</scope>
    <source>
        <strain>SB1003</strain>
    </source>
</reference>
<dbReference type="InterPro" id="IPR011723">
    <property type="entry name" value="Znf/thioredoxin_put"/>
</dbReference>
<evidence type="ECO:0000256" key="2">
    <source>
        <dbReference type="SAM" id="Phobius"/>
    </source>
</evidence>
<protein>
    <submittedName>
        <fullName evidence="4">Zinc finger domain protein</fullName>
    </submittedName>
</protein>
<dbReference type="KEGG" id="rcp:RCAP_rcc03169"/>
<keyword evidence="5" id="KW-1185">Reference proteome</keyword>
<evidence type="ECO:0000256" key="1">
    <source>
        <dbReference type="SAM" id="MobiDB-lite"/>
    </source>
</evidence>